<evidence type="ECO:0000256" key="4">
    <source>
        <dbReference type="ARBA" id="ARBA00022692"/>
    </source>
</evidence>
<protein>
    <submittedName>
        <fullName evidence="9">SusC/RagA family TonB-linked outer membrane protein</fullName>
    </submittedName>
</protein>
<dbReference type="SUPFAM" id="SSF56935">
    <property type="entry name" value="Porins"/>
    <property type="match status" value="1"/>
</dbReference>
<dbReference type="SUPFAM" id="SSF49464">
    <property type="entry name" value="Carboxypeptidase regulatory domain-like"/>
    <property type="match status" value="1"/>
</dbReference>
<keyword evidence="3 7" id="KW-1134">Transmembrane beta strand</keyword>
<dbReference type="InterPro" id="IPR023997">
    <property type="entry name" value="TonB-dep_OMP_SusC/RagA_CS"/>
</dbReference>
<evidence type="ECO:0000256" key="5">
    <source>
        <dbReference type="ARBA" id="ARBA00023136"/>
    </source>
</evidence>
<evidence type="ECO:0000259" key="8">
    <source>
        <dbReference type="Pfam" id="PF07715"/>
    </source>
</evidence>
<dbReference type="NCBIfam" id="TIGR04056">
    <property type="entry name" value="OMP_RagA_SusC"/>
    <property type="match status" value="1"/>
</dbReference>
<dbReference type="InterPro" id="IPR008969">
    <property type="entry name" value="CarboxyPept-like_regulatory"/>
</dbReference>
<comment type="similarity">
    <text evidence="7">Belongs to the TonB-dependent receptor family.</text>
</comment>
<evidence type="ECO:0000256" key="7">
    <source>
        <dbReference type="PROSITE-ProRule" id="PRU01360"/>
    </source>
</evidence>
<dbReference type="NCBIfam" id="TIGR04057">
    <property type="entry name" value="SusC_RagA_signa"/>
    <property type="match status" value="1"/>
</dbReference>
<evidence type="ECO:0000256" key="1">
    <source>
        <dbReference type="ARBA" id="ARBA00004571"/>
    </source>
</evidence>
<evidence type="ECO:0000256" key="6">
    <source>
        <dbReference type="ARBA" id="ARBA00023237"/>
    </source>
</evidence>
<dbReference type="InterPro" id="IPR023996">
    <property type="entry name" value="TonB-dep_OMP_SusC/RagA"/>
</dbReference>
<gene>
    <name evidence="9" type="ORF">O6P32_07020</name>
</gene>
<accession>A0ABT4PHE7</accession>
<sequence>MCLAAENHNYQKTKDVNNEGKITYQGVVVDDTDMPLPGVNVTFKNAKGVGVVTDLDGKFSIAIPENVRSLIFSYVGMKTQTINLSGNRDNIKVRLEPDVVSLQETVITGIYTRKVESFTGSMATYSEKDLKIIGNQNVLQSLKALDPSFIILENNLAGSDPNATMNLNIGGSTNIVGLETEYTTNPNQPLFILDGFETTLSTITDLSMDRIASITILKDASSTAIYGAKAANGVVVVETKKPEAGRLRFNYNGNFGVEWADLTDYNLMNSEEKLQYEKLAGYYGDLGEDGQIIDEYYRTLYNQRLLRSKQGLDSYWLNEPLRTGFTQSHNIFAEGGDAAFRYGIGMTYTNTQGVMKNSSRDILNGNVQLTYRIDKFAFSNQTNITNTGIENPMVSFSSFAKTNPFYDKYNEYGEVEQVIETIKTPSGTQYITNPLWDLQQKSFDKTNQLAFTNNFQIEYRPLTELRIRGKFGLTVGRSTAEKFQSPKMSTYLTTDQLKRGSYSESNTKSSSYDGSLDVSYGKTFGDHTINAIGGMQISESNTDLSQFSAIGYSSDLFSNPNFSNGYPDGGKPYSTISKTRHASYYANFNYGYKLRYLVDLNLRTDGSSVYGVNNPFSTTWSFGLGWNIHNEAFFKPNDILNYLKLRYSLGNPGNANLNAKMANSIYTYYTSYPNMFGLAALISTWGNSGLQWQRTNEQNFGIDVEMFDNRFKLSTDFFIKKTDPLLLNIDFPPSSGISKVPMNVGAMKNRGVTFTTSYILMRSNDLNWTINANLRHIKTTYYNIGDLLEKYNEQGRTNQTLIRYYDGASSTAMYAVRSAGIDPMTGNEIFIKKDGSYTFKWDSADEVICGDTTPDIEGSFGTYLYWKGFSINATFTYRYGGQAFLSTLFNKVENISDVEVKYNQDKRALYDRWQKPGDIAKFKRIDDTSQTNMSSRFIADDNTLELSSLSVGYECTDVKWLKTIGASAFNIRLYGNNLFRLSTIKEERGIDYPFSRKISASIGIRF</sequence>
<dbReference type="InterPro" id="IPR037066">
    <property type="entry name" value="Plug_dom_sf"/>
</dbReference>
<dbReference type="PROSITE" id="PS52016">
    <property type="entry name" value="TONB_DEPENDENT_REC_3"/>
    <property type="match status" value="1"/>
</dbReference>
<keyword evidence="6 7" id="KW-0998">Cell outer membrane</keyword>
<dbReference type="Gene3D" id="2.170.130.10">
    <property type="entry name" value="TonB-dependent receptor, plug domain"/>
    <property type="match status" value="1"/>
</dbReference>
<keyword evidence="10" id="KW-1185">Reference proteome</keyword>
<dbReference type="Gene3D" id="2.60.40.1120">
    <property type="entry name" value="Carboxypeptidase-like, regulatory domain"/>
    <property type="match status" value="1"/>
</dbReference>
<dbReference type="Pfam" id="PF07715">
    <property type="entry name" value="Plug"/>
    <property type="match status" value="1"/>
</dbReference>
<dbReference type="Pfam" id="PF13715">
    <property type="entry name" value="CarbopepD_reg_2"/>
    <property type="match status" value="1"/>
</dbReference>
<dbReference type="InterPro" id="IPR036942">
    <property type="entry name" value="Beta-barrel_TonB_sf"/>
</dbReference>
<evidence type="ECO:0000313" key="9">
    <source>
        <dbReference type="EMBL" id="MCZ8372462.1"/>
    </source>
</evidence>
<evidence type="ECO:0000256" key="2">
    <source>
        <dbReference type="ARBA" id="ARBA00022448"/>
    </source>
</evidence>
<feature type="domain" description="TonB-dependent receptor plug" evidence="8">
    <location>
        <begin position="116"/>
        <end position="234"/>
    </location>
</feature>
<dbReference type="InterPro" id="IPR039426">
    <property type="entry name" value="TonB-dep_rcpt-like"/>
</dbReference>
<evidence type="ECO:0000256" key="3">
    <source>
        <dbReference type="ARBA" id="ARBA00022452"/>
    </source>
</evidence>
<comment type="caution">
    <text evidence="9">The sequence shown here is derived from an EMBL/GenBank/DDBJ whole genome shotgun (WGS) entry which is preliminary data.</text>
</comment>
<evidence type="ECO:0000313" key="10">
    <source>
        <dbReference type="Proteomes" id="UP001141933"/>
    </source>
</evidence>
<reference evidence="9" key="1">
    <citation type="submission" date="2022-12" db="EMBL/GenBank/DDBJ databases">
        <title>Phocaeicola acetigenes sp. nov., isolated feces from a healthy human.</title>
        <authorList>
            <person name="Do H."/>
            <person name="Ha Y.B."/>
            <person name="Kim J.-S."/>
            <person name="Suh M.K."/>
            <person name="Kim H.S."/>
            <person name="Lee J.-S."/>
        </authorList>
    </citation>
    <scope>NUCLEOTIDE SEQUENCE</scope>
    <source>
        <strain evidence="9">KGMB11183</strain>
    </source>
</reference>
<keyword evidence="5 7" id="KW-0472">Membrane</keyword>
<dbReference type="InterPro" id="IPR012910">
    <property type="entry name" value="Plug_dom"/>
</dbReference>
<dbReference type="EMBL" id="JAPZVM010000004">
    <property type="protein sequence ID" value="MCZ8372462.1"/>
    <property type="molecule type" value="Genomic_DNA"/>
</dbReference>
<dbReference type="RefSeq" id="WP_269877668.1">
    <property type="nucleotide sequence ID" value="NZ_JAPZVM010000004.1"/>
</dbReference>
<proteinExistence type="inferred from homology"/>
<name>A0ABT4PHE7_9BACT</name>
<organism evidence="9 10">
    <name type="scientific">Phocaeicola acetigenes</name>
    <dbReference type="NCBI Taxonomy" id="3016083"/>
    <lineage>
        <taxon>Bacteria</taxon>
        <taxon>Pseudomonadati</taxon>
        <taxon>Bacteroidota</taxon>
        <taxon>Bacteroidia</taxon>
        <taxon>Bacteroidales</taxon>
        <taxon>Bacteroidaceae</taxon>
        <taxon>Phocaeicola</taxon>
    </lineage>
</organism>
<dbReference type="Gene3D" id="2.40.170.20">
    <property type="entry name" value="TonB-dependent receptor, beta-barrel domain"/>
    <property type="match status" value="1"/>
</dbReference>
<keyword evidence="4 7" id="KW-0812">Transmembrane</keyword>
<keyword evidence="2 7" id="KW-0813">Transport</keyword>
<comment type="subcellular location">
    <subcellularLocation>
        <location evidence="1 7">Cell outer membrane</location>
        <topology evidence="1 7">Multi-pass membrane protein</topology>
    </subcellularLocation>
</comment>
<dbReference type="Proteomes" id="UP001141933">
    <property type="component" value="Unassembled WGS sequence"/>
</dbReference>